<dbReference type="Proteomes" id="UP000719500">
    <property type="component" value="Unassembled WGS sequence"/>
</dbReference>
<evidence type="ECO:0000256" key="5">
    <source>
        <dbReference type="ARBA" id="ARBA00022989"/>
    </source>
</evidence>
<keyword evidence="6 8" id="KW-0472">Membrane</keyword>
<evidence type="ECO:0000256" key="3">
    <source>
        <dbReference type="ARBA" id="ARBA00020150"/>
    </source>
</evidence>
<gene>
    <name evidence="9" type="ORF">H9X91_13990</name>
</gene>
<evidence type="ECO:0000313" key="10">
    <source>
        <dbReference type="Proteomes" id="UP000719500"/>
    </source>
</evidence>
<keyword evidence="5 8" id="KW-1133">Transmembrane helix</keyword>
<evidence type="ECO:0000313" key="9">
    <source>
        <dbReference type="EMBL" id="MBM6852533.1"/>
    </source>
</evidence>
<dbReference type="PANTHER" id="PTHR10283">
    <property type="entry name" value="SOLUTE CARRIER FAMILY 13 MEMBER"/>
    <property type="match status" value="1"/>
</dbReference>
<evidence type="ECO:0000256" key="6">
    <source>
        <dbReference type="ARBA" id="ARBA00023136"/>
    </source>
</evidence>
<feature type="transmembrane region" description="Helical" evidence="8">
    <location>
        <begin position="31"/>
        <end position="55"/>
    </location>
</feature>
<evidence type="ECO:0000256" key="1">
    <source>
        <dbReference type="ARBA" id="ARBA00004141"/>
    </source>
</evidence>
<keyword evidence="4 8" id="KW-0812">Transmembrane</keyword>
<dbReference type="PANTHER" id="PTHR10283:SF82">
    <property type="entry name" value="SOLUTE CARRIER FAMILY 13 MEMBER 2"/>
    <property type="match status" value="1"/>
</dbReference>
<evidence type="ECO:0000256" key="8">
    <source>
        <dbReference type="SAM" id="Phobius"/>
    </source>
</evidence>
<comment type="caution">
    <text evidence="9">The sequence shown here is derived from an EMBL/GenBank/DDBJ whole genome shotgun (WGS) entry which is preliminary data.</text>
</comment>
<reference evidence="9 10" key="1">
    <citation type="journal article" date="2021" name="Sci. Rep.">
        <title>The distribution of antibiotic resistance genes in chicken gut microbiota commensals.</title>
        <authorList>
            <person name="Juricova H."/>
            <person name="Matiasovicova J."/>
            <person name="Kubasova T."/>
            <person name="Cejkova D."/>
            <person name="Rychlik I."/>
        </authorList>
    </citation>
    <scope>NUCLEOTIDE SEQUENCE [LARGE SCALE GENOMIC DNA]</scope>
    <source>
        <strain evidence="9 10">An411</strain>
    </source>
</reference>
<proteinExistence type="inferred from homology"/>
<feature type="non-terminal residue" evidence="9">
    <location>
        <position position="1"/>
    </location>
</feature>
<sequence length="58" mass="6220">FAFMLPPGTPPNAIVYGTGEIELKDMMKCGLGLKIIALIVFPIVLYFITMGLFGVGTV</sequence>
<evidence type="ECO:0000256" key="2">
    <source>
        <dbReference type="ARBA" id="ARBA00006772"/>
    </source>
</evidence>
<comment type="similarity">
    <text evidence="2">Belongs to the SLC13A/DASS transporter (TC 2.A.47) family. NADC subfamily.</text>
</comment>
<comment type="subcellular location">
    <subcellularLocation>
        <location evidence="1">Membrane</location>
        <topology evidence="1">Multi-pass membrane protein</topology>
    </subcellularLocation>
</comment>
<dbReference type="InterPro" id="IPR001898">
    <property type="entry name" value="SLC13A/DASS"/>
</dbReference>
<evidence type="ECO:0000256" key="7">
    <source>
        <dbReference type="ARBA" id="ARBA00031174"/>
    </source>
</evidence>
<dbReference type="EMBL" id="JACSNX010000053">
    <property type="protein sequence ID" value="MBM6852533.1"/>
    <property type="molecule type" value="Genomic_DNA"/>
</dbReference>
<organism evidence="9 10">
    <name type="scientific">Oscillibacter valericigenes</name>
    <dbReference type="NCBI Taxonomy" id="351091"/>
    <lineage>
        <taxon>Bacteria</taxon>
        <taxon>Bacillati</taxon>
        <taxon>Bacillota</taxon>
        <taxon>Clostridia</taxon>
        <taxon>Eubacteriales</taxon>
        <taxon>Oscillospiraceae</taxon>
        <taxon>Oscillibacter</taxon>
    </lineage>
</organism>
<evidence type="ECO:0000256" key="4">
    <source>
        <dbReference type="ARBA" id="ARBA00022692"/>
    </source>
</evidence>
<name>A0ABS2FYY4_9FIRM</name>
<protein>
    <recommendedName>
        <fullName evidence="3">Sodium-dependent dicarboxylate transporter SdcS</fullName>
    </recommendedName>
    <alternativeName>
        <fullName evidence="7">Na(+)/dicarboxylate symporter</fullName>
    </alternativeName>
</protein>
<accession>A0ABS2FYY4</accession>
<keyword evidence="10" id="KW-1185">Reference proteome</keyword>
<dbReference type="Pfam" id="PF00939">
    <property type="entry name" value="Na_sulph_symp"/>
    <property type="match status" value="1"/>
</dbReference>